<evidence type="ECO:0000313" key="1">
    <source>
        <dbReference type="EMBL" id="QDF14727.1"/>
    </source>
</evidence>
<name>A0A4Y6EHW3_9CAUD</name>
<reference evidence="1 2" key="1">
    <citation type="submission" date="2019-05" db="EMBL/GenBank/DDBJ databases">
        <authorList>
            <person name="Sutton N.W."/>
            <person name="Sebastian A.Z."/>
            <person name="Albert I.U."/>
            <person name="Broussard G.W."/>
        </authorList>
    </citation>
    <scope>NUCLEOTIDE SEQUENCE [LARGE SCALE GENOMIC DNA]</scope>
    <source>
        <strain evidence="1 2">Pontus</strain>
    </source>
</reference>
<accession>A0A4Y6EHW3</accession>
<sequence>MKNLKNKLTSNPKLTCGVGLKDATPEEIADIKQWLDVRGIKYVHKTKHLKTGKPLPYNGLLIINYVGTKKNAKNLH</sequence>
<evidence type="ECO:0000313" key="2">
    <source>
        <dbReference type="Proteomes" id="UP000320371"/>
    </source>
</evidence>
<protein>
    <submittedName>
        <fullName evidence="1">Uncharacterized protein</fullName>
    </submittedName>
</protein>
<dbReference type="EMBL" id="MK907780">
    <property type="protein sequence ID" value="QDF14727.1"/>
    <property type="molecule type" value="Genomic_DNA"/>
</dbReference>
<organism evidence="1 2">
    <name type="scientific">Vibrio phage Pontus</name>
    <dbReference type="NCBI Taxonomy" id="2590874"/>
    <lineage>
        <taxon>Viruses</taxon>
        <taxon>Duplodnaviria</taxon>
        <taxon>Heunggongvirae</taxon>
        <taxon>Uroviricota</taxon>
        <taxon>Caudoviricetes</taxon>
        <taxon>Demerecviridae</taxon>
        <taxon>Ermolyevavirinae</taxon>
        <taxon>Thalassavirus</taxon>
        <taxon>Thalassavirus pontus</taxon>
    </lineage>
</organism>
<dbReference type="Proteomes" id="UP000320371">
    <property type="component" value="Segment"/>
</dbReference>
<gene>
    <name evidence="1" type="ORF">PONTUS_78</name>
</gene>
<keyword evidence="2" id="KW-1185">Reference proteome</keyword>
<proteinExistence type="predicted"/>